<dbReference type="AlphaFoldDB" id="A0A0S2SPN8"/>
<dbReference type="EMBL" id="JAIRBT010000021">
    <property type="protein sequence ID" value="MBZ6067435.1"/>
    <property type="molecule type" value="Genomic_DNA"/>
</dbReference>
<evidence type="ECO:0000259" key="5">
    <source>
        <dbReference type="PROSITE" id="PS50931"/>
    </source>
</evidence>
<evidence type="ECO:0000256" key="1">
    <source>
        <dbReference type="ARBA" id="ARBA00009437"/>
    </source>
</evidence>
<dbReference type="CDD" id="cd08422">
    <property type="entry name" value="PBP2_CrgA_like"/>
    <property type="match status" value="1"/>
</dbReference>
<keyword evidence="3" id="KW-0238">DNA-binding</keyword>
<proteinExistence type="inferred from homology"/>
<evidence type="ECO:0000256" key="3">
    <source>
        <dbReference type="ARBA" id="ARBA00023125"/>
    </source>
</evidence>
<reference evidence="6 8" key="2">
    <citation type="journal article" date="2016" name="Genome Announc.">
        <title>Complete Genome Sequence of the Highly Virulent Aeromonas schubertii Strain WL1483, Isolated from Diseased Snakehead Fish (Channa argus) in China.</title>
        <authorList>
            <person name="Liu L."/>
            <person name="Li N."/>
            <person name="Zhang D."/>
            <person name="Fu X."/>
            <person name="Shi C."/>
            <person name="Lin Q."/>
            <person name="Hao G."/>
        </authorList>
    </citation>
    <scope>NUCLEOTIDE SEQUENCE [LARGE SCALE GENOMIC DNA]</scope>
    <source>
        <strain evidence="6 8">WL1483</strain>
    </source>
</reference>
<name>A0A0S2SPN8_9GAMM</name>
<dbReference type="InterPro" id="IPR058163">
    <property type="entry name" value="LysR-type_TF_proteobact-type"/>
</dbReference>
<dbReference type="SUPFAM" id="SSF46785">
    <property type="entry name" value="Winged helix' DNA-binding domain"/>
    <property type="match status" value="1"/>
</dbReference>
<evidence type="ECO:0000313" key="9">
    <source>
        <dbReference type="Proteomes" id="UP000774958"/>
    </source>
</evidence>
<evidence type="ECO:0000313" key="7">
    <source>
        <dbReference type="EMBL" id="MBZ6067435.1"/>
    </source>
</evidence>
<dbReference type="EMBL" id="CP013067">
    <property type="protein sequence ID" value="ALP43639.1"/>
    <property type="molecule type" value="Genomic_DNA"/>
</dbReference>
<sequence>MKHIEEFYLFVKVIQEGGFSHAAAALNIPTATISRRISQLEEQLGTALLHRSTRKLRLTEEGQHYYQRLCGPLQQLEQATGEIRGHKQELGGLIKLAAPISVSNTLLIDLLAEFSRAYPQIRFELEQTNDHQQLFDNQWDLVLFSGDLPKRVAHARSLGKIQYALYASPLYLEQHGTPSHPRQLAEHALIYCWPYSTWQLRHLDGEAIDINQPGRLSVSQSQAAVLAACNHLGIINAPRHSAQSQLKRGQLVPVLPDWRAGERAFHLLVNNPDFAPLRVRLLQEFIHKQALRYNQPV</sequence>
<dbReference type="Gene3D" id="3.40.190.290">
    <property type="match status" value="1"/>
</dbReference>
<reference evidence="7 9" key="3">
    <citation type="submission" date="2021-09" db="EMBL/GenBank/DDBJ databases">
        <title>Aeromonas schubertii isolated from Asian sea bass.</title>
        <authorList>
            <person name="Pinpimai K."/>
        </authorList>
    </citation>
    <scope>NUCLEOTIDE SEQUENCE [LARGE SCALE GENOMIC DNA]</scope>
    <source>
        <strain evidence="7 9">CHULA2021a</strain>
    </source>
</reference>
<dbReference type="PANTHER" id="PTHR30537:SF17">
    <property type="entry name" value="LYSR-FAMILY REGULATORY PROTEIN"/>
    <property type="match status" value="1"/>
</dbReference>
<dbReference type="GO" id="GO:0006351">
    <property type="term" value="P:DNA-templated transcription"/>
    <property type="evidence" value="ECO:0007669"/>
    <property type="project" value="TreeGrafter"/>
</dbReference>
<dbReference type="Proteomes" id="UP000058114">
    <property type="component" value="Chromosome"/>
</dbReference>
<dbReference type="InterPro" id="IPR036390">
    <property type="entry name" value="WH_DNA-bd_sf"/>
</dbReference>
<dbReference type="InterPro" id="IPR000847">
    <property type="entry name" value="LysR_HTH_N"/>
</dbReference>
<protein>
    <submittedName>
        <fullName evidence="6">LysR family transcriptional regulator</fullName>
    </submittedName>
</protein>
<dbReference type="FunFam" id="1.10.10.10:FF:000001">
    <property type="entry name" value="LysR family transcriptional regulator"/>
    <property type="match status" value="1"/>
</dbReference>
<keyword evidence="9" id="KW-1185">Reference proteome</keyword>
<dbReference type="Pfam" id="PF00126">
    <property type="entry name" value="HTH_1"/>
    <property type="match status" value="1"/>
</dbReference>
<dbReference type="KEGG" id="asr:WL1483_4220"/>
<evidence type="ECO:0000256" key="2">
    <source>
        <dbReference type="ARBA" id="ARBA00023015"/>
    </source>
</evidence>
<dbReference type="SUPFAM" id="SSF53850">
    <property type="entry name" value="Periplasmic binding protein-like II"/>
    <property type="match status" value="1"/>
</dbReference>
<dbReference type="RefSeq" id="WP_060585542.1">
    <property type="nucleotide sequence ID" value="NZ_CP013067.1"/>
</dbReference>
<dbReference type="PANTHER" id="PTHR30537">
    <property type="entry name" value="HTH-TYPE TRANSCRIPTIONAL REGULATOR"/>
    <property type="match status" value="1"/>
</dbReference>
<feature type="domain" description="HTH lysR-type" evidence="5">
    <location>
        <begin position="1"/>
        <end position="59"/>
    </location>
</feature>
<keyword evidence="2" id="KW-0805">Transcription regulation</keyword>
<accession>A0A0S2SPN8</accession>
<dbReference type="GO" id="GO:0043565">
    <property type="term" value="F:sequence-specific DNA binding"/>
    <property type="evidence" value="ECO:0007669"/>
    <property type="project" value="TreeGrafter"/>
</dbReference>
<dbReference type="InterPro" id="IPR005119">
    <property type="entry name" value="LysR_subst-bd"/>
</dbReference>
<dbReference type="Proteomes" id="UP000774958">
    <property type="component" value="Unassembled WGS sequence"/>
</dbReference>
<dbReference type="GO" id="GO:0003700">
    <property type="term" value="F:DNA-binding transcription factor activity"/>
    <property type="evidence" value="ECO:0007669"/>
    <property type="project" value="InterPro"/>
</dbReference>
<comment type="similarity">
    <text evidence="1">Belongs to the LysR transcriptional regulatory family.</text>
</comment>
<evidence type="ECO:0000313" key="8">
    <source>
        <dbReference type="Proteomes" id="UP000058114"/>
    </source>
</evidence>
<dbReference type="Pfam" id="PF03466">
    <property type="entry name" value="LysR_substrate"/>
    <property type="match status" value="1"/>
</dbReference>
<dbReference type="Gene3D" id="1.10.10.10">
    <property type="entry name" value="Winged helix-like DNA-binding domain superfamily/Winged helix DNA-binding domain"/>
    <property type="match status" value="1"/>
</dbReference>
<evidence type="ECO:0000313" key="6">
    <source>
        <dbReference type="EMBL" id="ALP43639.1"/>
    </source>
</evidence>
<reference evidence="8" key="1">
    <citation type="submission" date="2015-10" db="EMBL/GenBank/DDBJ databases">
        <title>Complete Genome Sequence of Aeromonas schubertii strain WL1483.</title>
        <authorList>
            <person name="Liu L."/>
        </authorList>
    </citation>
    <scope>NUCLEOTIDE SEQUENCE [LARGE SCALE GENOMIC DNA]</scope>
    <source>
        <strain evidence="8">WL1483</strain>
    </source>
</reference>
<keyword evidence="4" id="KW-0804">Transcription</keyword>
<gene>
    <name evidence="7" type="ORF">LA374_14630</name>
    <name evidence="6" type="ORF">WL1483_4220</name>
</gene>
<evidence type="ECO:0000256" key="4">
    <source>
        <dbReference type="ARBA" id="ARBA00023163"/>
    </source>
</evidence>
<organism evidence="6 8">
    <name type="scientific">Aeromonas schubertii</name>
    <dbReference type="NCBI Taxonomy" id="652"/>
    <lineage>
        <taxon>Bacteria</taxon>
        <taxon>Pseudomonadati</taxon>
        <taxon>Pseudomonadota</taxon>
        <taxon>Gammaproteobacteria</taxon>
        <taxon>Aeromonadales</taxon>
        <taxon>Aeromonadaceae</taxon>
        <taxon>Aeromonas</taxon>
    </lineage>
</organism>
<dbReference type="PROSITE" id="PS50931">
    <property type="entry name" value="HTH_LYSR"/>
    <property type="match status" value="1"/>
</dbReference>
<dbReference type="InterPro" id="IPR036388">
    <property type="entry name" value="WH-like_DNA-bd_sf"/>
</dbReference>
<dbReference type="PATRIC" id="fig|652.5.peg.1790"/>